<proteinExistence type="predicted"/>
<reference evidence="1" key="1">
    <citation type="submission" date="2022-09" db="EMBL/GenBank/DDBJ databases">
        <title>Tahibacter sp. nov., isolated from a fresh water.</title>
        <authorList>
            <person name="Baek J.H."/>
            <person name="Lee J.K."/>
            <person name="Kim J.M."/>
            <person name="Jeon C.O."/>
        </authorList>
    </citation>
    <scope>NUCLEOTIDE SEQUENCE</scope>
    <source>
        <strain evidence="1">W38</strain>
    </source>
</reference>
<dbReference type="Proteomes" id="UP001064632">
    <property type="component" value="Chromosome"/>
</dbReference>
<dbReference type="RefSeq" id="WP_261697042.1">
    <property type="nucleotide sequence ID" value="NZ_CP104694.1"/>
</dbReference>
<accession>A0ABY6BNE9</accession>
<evidence type="ECO:0000313" key="1">
    <source>
        <dbReference type="EMBL" id="UXI70091.1"/>
    </source>
</evidence>
<keyword evidence="2" id="KW-1185">Reference proteome</keyword>
<sequence length="203" mass="22397">MHPRILPFCASLLLIPGATDARTPQRCVGSAGEPVFAQYCASGKDTSQASRPASRRAHRETCARTPQELQQQVRDALRTRNGIRLSGLVLWRGYSARTARSELRQLLGLLKPAFKDVAIDAGESFIREDIDGGLLYESVSAPGLVVLTTNQAQGTLASSERRFGITRDHGCYWMTLYERPARYRIRDADAATASGWIPTRHSP</sequence>
<gene>
    <name evidence="1" type="ORF">N4264_10820</name>
</gene>
<organism evidence="1 2">
    <name type="scientific">Tahibacter amnicola</name>
    <dbReference type="NCBI Taxonomy" id="2976241"/>
    <lineage>
        <taxon>Bacteria</taxon>
        <taxon>Pseudomonadati</taxon>
        <taxon>Pseudomonadota</taxon>
        <taxon>Gammaproteobacteria</taxon>
        <taxon>Lysobacterales</taxon>
        <taxon>Rhodanobacteraceae</taxon>
        <taxon>Tahibacter</taxon>
    </lineage>
</organism>
<dbReference type="EMBL" id="CP104694">
    <property type="protein sequence ID" value="UXI70091.1"/>
    <property type="molecule type" value="Genomic_DNA"/>
</dbReference>
<protein>
    <submittedName>
        <fullName evidence="1">Uncharacterized protein</fullName>
    </submittedName>
</protein>
<evidence type="ECO:0000313" key="2">
    <source>
        <dbReference type="Proteomes" id="UP001064632"/>
    </source>
</evidence>
<name>A0ABY6BNE9_9GAMM</name>